<dbReference type="InterPro" id="IPR029057">
    <property type="entry name" value="PRTase-like"/>
</dbReference>
<dbReference type="PANTHER" id="PTHR43864:SF1">
    <property type="entry name" value="XANTHINE PHOSPHORIBOSYLTRANSFERASE"/>
    <property type="match status" value="1"/>
</dbReference>
<dbReference type="NCBIfam" id="NF040646">
    <property type="entry name" value="HPT_Archaea"/>
    <property type="match status" value="1"/>
</dbReference>
<dbReference type="RefSeq" id="WP_048181368.1">
    <property type="nucleotide sequence ID" value="NZ_JXOJ01000002.1"/>
</dbReference>
<dbReference type="Proteomes" id="UP000035301">
    <property type="component" value="Unassembled WGS sequence"/>
</dbReference>
<organism evidence="5 6">
    <name type="scientific">Methanoculleus sediminis</name>
    <dbReference type="NCBI Taxonomy" id="1550566"/>
    <lineage>
        <taxon>Archaea</taxon>
        <taxon>Methanobacteriati</taxon>
        <taxon>Methanobacteriota</taxon>
        <taxon>Stenosarchaea group</taxon>
        <taxon>Methanomicrobia</taxon>
        <taxon>Methanomicrobiales</taxon>
        <taxon>Methanomicrobiaceae</taxon>
        <taxon>Methanoculleus</taxon>
    </lineage>
</organism>
<dbReference type="GO" id="GO:0032264">
    <property type="term" value="P:IMP salvage"/>
    <property type="evidence" value="ECO:0007669"/>
    <property type="project" value="UniProtKB-UniRule"/>
</dbReference>
<comment type="caution">
    <text evidence="5">The sequence shown here is derived from an EMBL/GenBank/DDBJ whole genome shotgun (WGS) entry which is preliminary data.</text>
</comment>
<dbReference type="CDD" id="cd06223">
    <property type="entry name" value="PRTases_typeI"/>
    <property type="match status" value="1"/>
</dbReference>
<dbReference type="PATRIC" id="fig|1550566.3.peg.779"/>
<protein>
    <recommendedName>
        <fullName evidence="3">Hypoxanthine/guanine phosphoribosyltransferase</fullName>
        <shortName evidence="3">HGPRTase</shortName>
        <ecNumber evidence="3">2.4.2.8</ecNumber>
    </recommendedName>
</protein>
<dbReference type="GO" id="GO:0005737">
    <property type="term" value="C:cytoplasm"/>
    <property type="evidence" value="ECO:0007669"/>
    <property type="project" value="UniProtKB-SubCell"/>
</dbReference>
<dbReference type="Gene3D" id="3.40.50.2020">
    <property type="match status" value="1"/>
</dbReference>
<sequence length="183" mass="19734">MLERLIHSLETSPVMKRGEYNYFINPITDGVPLLEPALLREIGCAMVRNLDLAKIDKIVVCEAMGIHIGVAFSMMTDIPLVVVRKRPYGLPGEVAVHQTTGYSKGELYLNGVAAGERVVIIDDVCSTGGTLRALISAIESTGAEIADICVVIGRGDADIGRPLKTLVKIEVSETQVRVVDTCL</sequence>
<dbReference type="EMBL" id="JXOJ01000002">
    <property type="protein sequence ID" value="KLK88161.1"/>
    <property type="molecule type" value="Genomic_DNA"/>
</dbReference>
<dbReference type="InterPro" id="IPR026597">
    <property type="entry name" value="HGPRTase-like"/>
</dbReference>
<name>A0A0H1QZY2_9EURY</name>
<evidence type="ECO:0000256" key="3">
    <source>
        <dbReference type="HAMAP-Rule" id="MF_01467"/>
    </source>
</evidence>
<dbReference type="GO" id="GO:0004422">
    <property type="term" value="F:hypoxanthine phosphoribosyltransferase activity"/>
    <property type="evidence" value="ECO:0007669"/>
    <property type="project" value="UniProtKB-UniRule"/>
</dbReference>
<evidence type="ECO:0000313" key="5">
    <source>
        <dbReference type="EMBL" id="KLK88161.1"/>
    </source>
</evidence>
<reference evidence="5 6" key="1">
    <citation type="journal article" date="2015" name="Int. J. Syst. Evol. Microbiol.">
        <title>Methanoculleus sediminis sp. nov., a methanogen from sediments near a submarine mud volcano.</title>
        <authorList>
            <person name="Chen S.C."/>
            <person name="Chen M.F."/>
            <person name="Lai M.C."/>
            <person name="Weng C.Y."/>
            <person name="Wu S.Y."/>
            <person name="Lin S."/>
            <person name="Yang T.F."/>
            <person name="Chen P.C."/>
        </authorList>
    </citation>
    <scope>NUCLEOTIDE SEQUENCE [LARGE SCALE GENOMIC DNA]</scope>
    <source>
        <strain evidence="5 6">S3Fa</strain>
    </source>
</reference>
<dbReference type="InterPro" id="IPR000836">
    <property type="entry name" value="PRTase_dom"/>
</dbReference>
<dbReference type="AlphaFoldDB" id="A0A0H1QZY2"/>
<dbReference type="UniPathway" id="UPA00591">
    <property type="reaction ID" value="UER00648"/>
</dbReference>
<dbReference type="STRING" id="1550566.SZ63_03635"/>
<comment type="subunit">
    <text evidence="3">Homodimer.</text>
</comment>
<dbReference type="OrthoDB" id="8323at2157"/>
<keyword evidence="3" id="KW-0963">Cytoplasm</keyword>
<evidence type="ECO:0000259" key="4">
    <source>
        <dbReference type="Pfam" id="PF00156"/>
    </source>
</evidence>
<evidence type="ECO:0000256" key="1">
    <source>
        <dbReference type="ARBA" id="ARBA00022679"/>
    </source>
</evidence>
<dbReference type="GO" id="GO:0006166">
    <property type="term" value="P:purine ribonucleoside salvage"/>
    <property type="evidence" value="ECO:0007669"/>
    <property type="project" value="UniProtKB-KW"/>
</dbReference>
<comment type="catalytic activity">
    <reaction evidence="3">
        <text>IMP + diphosphate = hypoxanthine + 5-phospho-alpha-D-ribose 1-diphosphate</text>
        <dbReference type="Rhea" id="RHEA:17973"/>
        <dbReference type="ChEBI" id="CHEBI:17368"/>
        <dbReference type="ChEBI" id="CHEBI:33019"/>
        <dbReference type="ChEBI" id="CHEBI:58017"/>
        <dbReference type="ChEBI" id="CHEBI:58053"/>
        <dbReference type="EC" id="2.4.2.8"/>
    </reaction>
</comment>
<accession>A0A0H1QZY2</accession>
<dbReference type="SUPFAM" id="SSF53271">
    <property type="entry name" value="PRTase-like"/>
    <property type="match status" value="1"/>
</dbReference>
<gene>
    <name evidence="3" type="primary">hpt</name>
    <name evidence="5" type="ORF">SZ63_03635</name>
</gene>
<keyword evidence="1 3" id="KW-0808">Transferase</keyword>
<comment type="subcellular location">
    <subcellularLocation>
        <location evidence="3">Cytoplasm</location>
    </subcellularLocation>
</comment>
<feature type="domain" description="Phosphoribosyltransferase" evidence="4">
    <location>
        <begin position="53"/>
        <end position="181"/>
    </location>
</feature>
<dbReference type="PANTHER" id="PTHR43864">
    <property type="entry name" value="HYPOXANTHINE/GUANINE PHOSPHORIBOSYLTRANSFERASE"/>
    <property type="match status" value="1"/>
</dbReference>
<comment type="pathway">
    <text evidence="3">Purine metabolism; IMP biosynthesis via salvage pathway; IMP from hypoxanthine: step 1/1.</text>
</comment>
<evidence type="ECO:0000256" key="2">
    <source>
        <dbReference type="ARBA" id="ARBA00022726"/>
    </source>
</evidence>
<keyword evidence="2 3" id="KW-0660">Purine salvage</keyword>
<dbReference type="HAMAP" id="MF_01467">
    <property type="entry name" value="Hypx_phosphoribosyltr"/>
    <property type="match status" value="1"/>
</dbReference>
<keyword evidence="3 5" id="KW-0328">Glycosyltransferase</keyword>
<dbReference type="InterPro" id="IPR050118">
    <property type="entry name" value="Pur/Pyrimidine_PRTase"/>
</dbReference>
<comment type="catalytic activity">
    <reaction evidence="3">
        <text>GMP + diphosphate = guanine + 5-phospho-alpha-D-ribose 1-diphosphate</text>
        <dbReference type="Rhea" id="RHEA:25424"/>
        <dbReference type="ChEBI" id="CHEBI:16235"/>
        <dbReference type="ChEBI" id="CHEBI:33019"/>
        <dbReference type="ChEBI" id="CHEBI:58017"/>
        <dbReference type="ChEBI" id="CHEBI:58115"/>
    </reaction>
</comment>
<comment type="function">
    <text evidence="3">Catalyzes a salvage reaction resulting in the formation of IMP that is energically less costly than de novo synthesis.</text>
</comment>
<comment type="similarity">
    <text evidence="3">Belongs to the purine/pyrimidine phosphoribosyltransferase family. Archaeal HPRT subfamily.</text>
</comment>
<dbReference type="Pfam" id="PF00156">
    <property type="entry name" value="Pribosyltran"/>
    <property type="match status" value="1"/>
</dbReference>
<evidence type="ECO:0000313" key="6">
    <source>
        <dbReference type="Proteomes" id="UP000035301"/>
    </source>
</evidence>
<dbReference type="GO" id="GO:0052657">
    <property type="term" value="F:guanine phosphoribosyltransferase activity"/>
    <property type="evidence" value="ECO:0007669"/>
    <property type="project" value="RHEA"/>
</dbReference>
<proteinExistence type="inferred from homology"/>
<dbReference type="EC" id="2.4.2.8" evidence="3"/>
<dbReference type="NCBIfam" id="NF002635">
    <property type="entry name" value="PRK02304.1-4"/>
    <property type="match status" value="1"/>
</dbReference>
<keyword evidence="6" id="KW-1185">Reference proteome</keyword>